<dbReference type="EMBL" id="SWLG01000002">
    <property type="protein sequence ID" value="TLS38594.1"/>
    <property type="molecule type" value="Genomic_DNA"/>
</dbReference>
<accession>A0A5R9FDF4</accession>
<organism evidence="1 2">
    <name type="scientific">Exobacillus caeni</name>
    <dbReference type="NCBI Taxonomy" id="2574798"/>
    <lineage>
        <taxon>Bacteria</taxon>
        <taxon>Bacillati</taxon>
        <taxon>Bacillota</taxon>
        <taxon>Bacilli</taxon>
        <taxon>Bacillales</taxon>
        <taxon>Guptibacillaceae</taxon>
        <taxon>Exobacillus</taxon>
    </lineage>
</organism>
<dbReference type="RefSeq" id="WP_138123303.1">
    <property type="nucleotide sequence ID" value="NZ_SWLG01000002.1"/>
</dbReference>
<evidence type="ECO:0008006" key="3">
    <source>
        <dbReference type="Google" id="ProtNLM"/>
    </source>
</evidence>
<evidence type="ECO:0000313" key="2">
    <source>
        <dbReference type="Proteomes" id="UP000308230"/>
    </source>
</evidence>
<gene>
    <name evidence="1" type="ORF">FCL54_03590</name>
</gene>
<comment type="caution">
    <text evidence="1">The sequence shown here is derived from an EMBL/GenBank/DDBJ whole genome shotgun (WGS) entry which is preliminary data.</text>
</comment>
<reference evidence="1 2" key="1">
    <citation type="submission" date="2019-04" db="EMBL/GenBank/DDBJ databases">
        <title>Bacillus caeni sp. nov., a bacterium isolated from mangrove sediment.</title>
        <authorList>
            <person name="Huang H."/>
            <person name="Mo K."/>
            <person name="Hu Y."/>
        </authorList>
    </citation>
    <scope>NUCLEOTIDE SEQUENCE [LARGE SCALE GENOMIC DNA]</scope>
    <source>
        <strain evidence="1 2">HB172195</strain>
    </source>
</reference>
<protein>
    <recommendedName>
        <fullName evidence="3">SbsA Ig-like domain-containing protein</fullName>
    </recommendedName>
</protein>
<proteinExistence type="predicted"/>
<dbReference type="OrthoDB" id="574706at2"/>
<keyword evidence="2" id="KW-1185">Reference proteome</keyword>
<name>A0A5R9FDF4_9BACL</name>
<dbReference type="AlphaFoldDB" id="A0A5R9FDF4"/>
<sequence length="973" mass="107674">MNRKVLGIILLLVFLLTGGYFGYNHFNANTLTASSEDVNGAPETNKTTVEPEELKDIELDVPVDKVWEFSFPEALDEGLLNGISITDSEGAGVPITSELTDKGTRLLIKPPDGGYKKGSTYKLAIKKLKYTNGQPVTKPYDLEFIITRDEVEEIVENPNIIKVPGSVITENSGNAIKVSKKFSKKVKRDDILVLPSAENPEGRAVKVSEIDNGFRTATIYVTRPEFTELFNKLDIYKTYPIEAKHITVTAAQNVSIEGITAYSPNTMIASSNSAPEKKNEYSVPTVNVDTKKGFKVTVNDFEIATKKGSVLVDGTMNFLDPEILADVDMGFLKINRFNFVQKMQVDQDLTVRIKGSKFKKTGKKAWGMDNDGVGKDNKEEILLTEKAELGKMIIPTPIAGLFVKGTIYLGVKGTISGDPVAVISVEVDDQNGFVYQKKETTPISKRIFDFDFTALGKGEAEAKVGAFAGLGLSYLEIIGGGVEGFGGLKGEAKAAIGGDIDDLAFTCAEAKLQPVASMNVVVDTVGDIRLLEIQLAEKLFKPVLPFGSCEQVKGLDKLPEEINLKRSGTYELAIKQNLVNYLTMNEKTQEIDYKNLTFEVGDEETVKAEVTENSKGEKVLAITAPEFPKEKNTALKITYNAKNEFFGLSGNGSGDGFNNLELTEEIPVRIVDWIEPKPATAGEIKSFIESHYSKIFEILRIGSEKYNFALTYKNGYGNKPDYTKLQSRFQEIATPSFEESILKPLFSDNGYYCECDAEFLPWALHLNTRFKVLENRPDYFKIETVETEQELGGGYKIFIEGKKEDGNWRFENLQWAGYWKKPINLTKEEAASNLRENAQTGSVSFVAETAGKAYNPVGTGKIDTTYYIFKGSNGLIGIDKNSGKILYDVSEVYREPSQENETAMTAEEAIEAVREELGISPDSSTIIEYDHDEDGQYVIHVYDIIENEGEPGHTATRGWYLVNPETGTISDLF</sequence>
<dbReference type="Proteomes" id="UP000308230">
    <property type="component" value="Unassembled WGS sequence"/>
</dbReference>
<evidence type="ECO:0000313" key="1">
    <source>
        <dbReference type="EMBL" id="TLS38594.1"/>
    </source>
</evidence>